<sequence length="505" mass="59134">MGQEPRELPWEAFAANLEWRADSPCTFQSTNYHFRFKPDQKDSIRNFVQTMSKTIRESADRERLRYPARYDVPAADDIMIDTSVARKLAPLIHRLREDSLRWRPEGAPEAVSCQHRRDDCPGMLPLEERKMSAFLWVFDERQTDDDPCPYDREANKEALFNLEVFKALIICGEMDILLRICSHPDVHFSSWLDGDPIPCRCADEDTCYSSDENEWASIANHALWSFIALNSMSCLHRTSTSGVGQYKYLNDYRDTEAYQEMVFERTKHGFFPLVQYQHRFFFGITDQQFDEWGGYRDERKWKRVLDLYQIDYLVYRPLLGYGSYDDFLDCQGKKLPDNIHHTAAEISQIRSDLAARTQFPNELIDTILEEGEYDTPKRLLQIPHDPLHPANHKELHEYFEECWALFVRSEMLIRALNRRRSATARSRRASSYHPGEEADSEINIKLVNIKWETEIGEVIQKLFGCACCVEKLQKGEDIGFINSKVNRNASLCARFRALGRWPYNK</sequence>
<evidence type="ECO:0000313" key="2">
    <source>
        <dbReference type="Proteomes" id="UP000766486"/>
    </source>
</evidence>
<gene>
    <name evidence="1" type="ORF">CLO192961_LOCUS252250</name>
</gene>
<proteinExistence type="predicted"/>
<reference evidence="1 2" key="1">
    <citation type="submission" date="2019-06" db="EMBL/GenBank/DDBJ databases">
        <authorList>
            <person name="Broberg M."/>
        </authorList>
    </citation>
    <scope>NUCLEOTIDE SEQUENCE [LARGE SCALE GENOMIC DNA]</scope>
</reference>
<organism evidence="1 2">
    <name type="scientific">Bionectria ochroleuca</name>
    <name type="common">Gliocladium roseum</name>
    <dbReference type="NCBI Taxonomy" id="29856"/>
    <lineage>
        <taxon>Eukaryota</taxon>
        <taxon>Fungi</taxon>
        <taxon>Dikarya</taxon>
        <taxon>Ascomycota</taxon>
        <taxon>Pezizomycotina</taxon>
        <taxon>Sordariomycetes</taxon>
        <taxon>Hypocreomycetidae</taxon>
        <taxon>Hypocreales</taxon>
        <taxon>Bionectriaceae</taxon>
        <taxon>Clonostachys</taxon>
    </lineage>
</organism>
<dbReference type="EMBL" id="CABFNS010000798">
    <property type="protein sequence ID" value="VUC29197.1"/>
    <property type="molecule type" value="Genomic_DNA"/>
</dbReference>
<evidence type="ECO:0000313" key="1">
    <source>
        <dbReference type="EMBL" id="VUC29197.1"/>
    </source>
</evidence>
<accession>A0ABY6UDG2</accession>
<name>A0ABY6UDG2_BIOOC</name>
<comment type="caution">
    <text evidence="1">The sequence shown here is derived from an EMBL/GenBank/DDBJ whole genome shotgun (WGS) entry which is preliminary data.</text>
</comment>
<keyword evidence="2" id="KW-1185">Reference proteome</keyword>
<protein>
    <submittedName>
        <fullName evidence="1">Uncharacterized protein</fullName>
    </submittedName>
</protein>
<dbReference type="Proteomes" id="UP000766486">
    <property type="component" value="Unassembled WGS sequence"/>
</dbReference>